<evidence type="ECO:0000313" key="7">
    <source>
        <dbReference type="Proteomes" id="UP000646827"/>
    </source>
</evidence>
<dbReference type="PANTHER" id="PTHR24096:SF149">
    <property type="entry name" value="AMP-BINDING DOMAIN-CONTAINING PROTEIN-RELATED"/>
    <property type="match status" value="1"/>
</dbReference>
<sequence>MVVYKSAQESIPIPNLDLYTFLFQNSKYNTTRPRDQPTVICGATGKTLSFNQIFDLSGRIATGWKEKIGLKKGDVVAVVAPNQYDHSVLYFSILAAGCIVTPANPDYTEVEFQHQIHSAGAKALVTVPELLPVLTKVAAKNNIPKDRIFVFNNQENKTSYPSFYTLAEDSKHIGHPIRGIDSNDIAFICFSSGTTGLSKGCLLSHRNFVSQCIQVTNFDANANIATDILLGFLPFFHIFGLTNLVIGSFYRQTPLVIMAKYNLERFCQLVEKYKVTNTSIVPPVAVHLGKSPIVEKYDLSSLRVIGCGAAPLGKEHIDALQKRIPAAVKQGYGSTESCAGVVYQRVGISPAGSIGYLTANTELKLVDENDNELGDDQEGEVLLRGPAMFLGYLNNPEANEKTFTKDGWLRTGDVGVFNSKIGEFFIVDRLKELIKYKGFQVAPAELERVLLGHERVADCAVVGVYESSQATELPRAYVVLQSHAKSDPATAKDISDYVAKNVINYKRLRGGIRLIDAIPKNASGKILRREIKKWIKAEQEKEATAVQAKL</sequence>
<dbReference type="GO" id="GO:0016405">
    <property type="term" value="F:CoA-ligase activity"/>
    <property type="evidence" value="ECO:0007669"/>
    <property type="project" value="TreeGrafter"/>
</dbReference>
<comment type="caution">
    <text evidence="6">The sequence shown here is derived from an EMBL/GenBank/DDBJ whole genome shotgun (WGS) entry which is preliminary data.</text>
</comment>
<keyword evidence="7" id="KW-1185">Reference proteome</keyword>
<proteinExistence type="inferred from homology"/>
<dbReference type="SUPFAM" id="SSF56801">
    <property type="entry name" value="Acetyl-CoA synthetase-like"/>
    <property type="match status" value="1"/>
</dbReference>
<dbReference type="PROSITE" id="PS00455">
    <property type="entry name" value="AMP_BINDING"/>
    <property type="match status" value="1"/>
</dbReference>
<keyword evidence="3" id="KW-0812">Transmembrane</keyword>
<dbReference type="EMBL" id="JAEPRB010000314">
    <property type="protein sequence ID" value="KAG2217241.1"/>
    <property type="molecule type" value="Genomic_DNA"/>
</dbReference>
<dbReference type="InterPro" id="IPR020845">
    <property type="entry name" value="AMP-binding_CS"/>
</dbReference>
<evidence type="ECO:0000256" key="2">
    <source>
        <dbReference type="ARBA" id="ARBA00022598"/>
    </source>
</evidence>
<dbReference type="InterPro" id="IPR025110">
    <property type="entry name" value="AMP-bd_C"/>
</dbReference>
<dbReference type="InterPro" id="IPR042099">
    <property type="entry name" value="ANL_N_sf"/>
</dbReference>
<organism evidence="6 7">
    <name type="scientific">Circinella minor</name>
    <dbReference type="NCBI Taxonomy" id="1195481"/>
    <lineage>
        <taxon>Eukaryota</taxon>
        <taxon>Fungi</taxon>
        <taxon>Fungi incertae sedis</taxon>
        <taxon>Mucoromycota</taxon>
        <taxon>Mucoromycotina</taxon>
        <taxon>Mucoromycetes</taxon>
        <taxon>Mucorales</taxon>
        <taxon>Lichtheimiaceae</taxon>
        <taxon>Circinella</taxon>
    </lineage>
</organism>
<evidence type="ECO:0000259" key="5">
    <source>
        <dbReference type="Pfam" id="PF13193"/>
    </source>
</evidence>
<comment type="similarity">
    <text evidence="1">Belongs to the ATP-dependent AMP-binding enzyme family.</text>
</comment>
<reference evidence="6 7" key="1">
    <citation type="submission" date="2020-12" db="EMBL/GenBank/DDBJ databases">
        <title>Metabolic potential, ecology and presence of endohyphal bacteria is reflected in genomic diversity of Mucoromycotina.</title>
        <authorList>
            <person name="Muszewska A."/>
            <person name="Okrasinska A."/>
            <person name="Steczkiewicz K."/>
            <person name="Drgas O."/>
            <person name="Orlowska M."/>
            <person name="Perlinska-Lenart U."/>
            <person name="Aleksandrzak-Piekarczyk T."/>
            <person name="Szatraj K."/>
            <person name="Zielenkiewicz U."/>
            <person name="Pilsyk S."/>
            <person name="Malc E."/>
            <person name="Mieczkowski P."/>
            <person name="Kruszewska J.S."/>
            <person name="Biernat P."/>
            <person name="Pawlowska J."/>
        </authorList>
    </citation>
    <scope>NUCLEOTIDE SEQUENCE [LARGE SCALE GENOMIC DNA]</scope>
    <source>
        <strain evidence="6 7">CBS 142.35</strain>
    </source>
</reference>
<accession>A0A8H7RU63</accession>
<evidence type="ECO:0000256" key="1">
    <source>
        <dbReference type="ARBA" id="ARBA00006432"/>
    </source>
</evidence>
<evidence type="ECO:0000259" key="4">
    <source>
        <dbReference type="Pfam" id="PF00501"/>
    </source>
</evidence>
<dbReference type="Gene3D" id="3.40.50.12780">
    <property type="entry name" value="N-terminal domain of ligase-like"/>
    <property type="match status" value="1"/>
</dbReference>
<feature type="transmembrane region" description="Helical" evidence="3">
    <location>
        <begin position="228"/>
        <end position="250"/>
    </location>
</feature>
<feature type="domain" description="AMP-dependent synthetase/ligase" evidence="4">
    <location>
        <begin position="32"/>
        <end position="393"/>
    </location>
</feature>
<name>A0A8H7RU63_9FUNG</name>
<dbReference type="CDD" id="cd05911">
    <property type="entry name" value="Firefly_Luc_like"/>
    <property type="match status" value="1"/>
</dbReference>
<dbReference type="InterPro" id="IPR045851">
    <property type="entry name" value="AMP-bd_C_sf"/>
</dbReference>
<keyword evidence="3" id="KW-0472">Membrane</keyword>
<evidence type="ECO:0000256" key="3">
    <source>
        <dbReference type="SAM" id="Phobius"/>
    </source>
</evidence>
<dbReference type="Pfam" id="PF00501">
    <property type="entry name" value="AMP-binding"/>
    <property type="match status" value="1"/>
</dbReference>
<dbReference type="FunFam" id="3.30.300.30:FF:000007">
    <property type="entry name" value="4-coumarate--CoA ligase 2"/>
    <property type="match status" value="1"/>
</dbReference>
<dbReference type="AlphaFoldDB" id="A0A8H7RU63"/>
<dbReference type="Pfam" id="PF13193">
    <property type="entry name" value="AMP-binding_C"/>
    <property type="match status" value="1"/>
</dbReference>
<dbReference type="InterPro" id="IPR000873">
    <property type="entry name" value="AMP-dep_synth/lig_dom"/>
</dbReference>
<gene>
    <name evidence="6" type="ORF">INT45_012189</name>
</gene>
<dbReference type="Proteomes" id="UP000646827">
    <property type="component" value="Unassembled WGS sequence"/>
</dbReference>
<dbReference type="Gene3D" id="3.30.300.30">
    <property type="match status" value="1"/>
</dbReference>
<dbReference type="PANTHER" id="PTHR24096">
    <property type="entry name" value="LONG-CHAIN-FATTY-ACID--COA LIGASE"/>
    <property type="match status" value="1"/>
</dbReference>
<protein>
    <submittedName>
        <fullName evidence="6">Uncharacterized protein</fullName>
    </submittedName>
</protein>
<keyword evidence="2" id="KW-0436">Ligase</keyword>
<keyword evidence="3" id="KW-1133">Transmembrane helix</keyword>
<evidence type="ECO:0000313" key="6">
    <source>
        <dbReference type="EMBL" id="KAG2217241.1"/>
    </source>
</evidence>
<dbReference type="OrthoDB" id="1898221at2759"/>
<feature type="domain" description="AMP-binding enzyme C-terminal" evidence="5">
    <location>
        <begin position="445"/>
        <end position="525"/>
    </location>
</feature>